<evidence type="ECO:0000313" key="2">
    <source>
        <dbReference type="Proteomes" id="UP000733379"/>
    </source>
</evidence>
<dbReference type="EMBL" id="JAHKNI010000005">
    <property type="protein sequence ID" value="MBU3063088.1"/>
    <property type="molecule type" value="Genomic_DNA"/>
</dbReference>
<protein>
    <submittedName>
        <fullName evidence="1">DUF488 family protein</fullName>
    </submittedName>
</protein>
<sequence length="123" mass="14166">MAQQPAVGFRVKRVYDEPDPEDGYRVLVDRLWPRGVSKQRARIDEWMKAVTPSEDLRRWFHADPDHRAAEFARKYGAELADDEHQEALARLRELGEAGPVTLVTAVRDPIHSHVTVLLEQLRS</sequence>
<dbReference type="RefSeq" id="WP_215918010.1">
    <property type="nucleotide sequence ID" value="NZ_JAHKNI010000005.1"/>
</dbReference>
<reference evidence="1 2" key="1">
    <citation type="submission" date="2021-06" db="EMBL/GenBank/DDBJ databases">
        <title>Actinomycetes sequencing.</title>
        <authorList>
            <person name="Shan Q."/>
        </authorList>
    </citation>
    <scope>NUCLEOTIDE SEQUENCE [LARGE SCALE GENOMIC DNA]</scope>
    <source>
        <strain evidence="1 2">NEAU-G5</strain>
    </source>
</reference>
<dbReference type="PANTHER" id="PTHR36849:SF1">
    <property type="entry name" value="CYTOPLASMIC PROTEIN"/>
    <property type="match status" value="1"/>
</dbReference>
<dbReference type="PANTHER" id="PTHR36849">
    <property type="entry name" value="CYTOPLASMIC PROTEIN-RELATED"/>
    <property type="match status" value="1"/>
</dbReference>
<organism evidence="1 2">
    <name type="scientific">Nocardia albiluteola</name>
    <dbReference type="NCBI Taxonomy" id="2842303"/>
    <lineage>
        <taxon>Bacteria</taxon>
        <taxon>Bacillati</taxon>
        <taxon>Actinomycetota</taxon>
        <taxon>Actinomycetes</taxon>
        <taxon>Mycobacteriales</taxon>
        <taxon>Nocardiaceae</taxon>
        <taxon>Nocardia</taxon>
    </lineage>
</organism>
<gene>
    <name evidence="1" type="ORF">KO481_16330</name>
</gene>
<dbReference type="InterPro" id="IPR052552">
    <property type="entry name" value="YeaO-like"/>
</dbReference>
<name>A0ABS6B1I6_9NOCA</name>
<evidence type="ECO:0000313" key="1">
    <source>
        <dbReference type="EMBL" id="MBU3063088.1"/>
    </source>
</evidence>
<dbReference type="Proteomes" id="UP000733379">
    <property type="component" value="Unassembled WGS sequence"/>
</dbReference>
<accession>A0ABS6B1I6</accession>
<comment type="caution">
    <text evidence="1">The sequence shown here is derived from an EMBL/GenBank/DDBJ whole genome shotgun (WGS) entry which is preliminary data.</text>
</comment>
<proteinExistence type="predicted"/>
<dbReference type="Pfam" id="PF22752">
    <property type="entry name" value="DUF488-N3i"/>
    <property type="match status" value="1"/>
</dbReference>
<keyword evidence="2" id="KW-1185">Reference proteome</keyword>